<reference evidence="1 2" key="1">
    <citation type="submission" date="2019-03" db="EMBL/GenBank/DDBJ databases">
        <title>Draft genome sequences of novel Actinobacteria.</title>
        <authorList>
            <person name="Sahin N."/>
            <person name="Ay H."/>
            <person name="Saygin H."/>
        </authorList>
    </citation>
    <scope>NUCLEOTIDE SEQUENCE [LARGE SCALE GENOMIC DNA]</scope>
    <source>
        <strain evidence="1 2">DSM 41900</strain>
    </source>
</reference>
<sequence length="308" mass="34238">MVTSRHEAAHRIFQERPHLLTPVFRILGVELPEPAVVEVVNGDATEIRPLERRVDSVLRLTSQRGEAMLLAIEAQTRQDPDKASSWAYYLSYLKSKYRVPALLLVVCRDKATADWAAGPFHLNTNGWTSLQLNPLVLGPGNVPVITDPAEAAENLPLAAFSALTHGDAPEAPDILDAMVSALRGADTESVDYYSQLLEIGLGGTRALDIWRKLMIIFFPGRGLEIEERYLEGRAEGKAEGREEGREEGARMLVRALLRMLDQRGVHLAPEALERIRTCTDLDQLALWMDRVFTHDTADALFAPAPTER</sequence>
<dbReference type="EMBL" id="SMKI01000316">
    <property type="protein sequence ID" value="TDC70138.1"/>
    <property type="molecule type" value="Genomic_DNA"/>
</dbReference>
<protein>
    <recommendedName>
        <fullName evidence="3">Rpn family recombination-promoting nuclease/putative transposase</fullName>
    </recommendedName>
</protein>
<dbReference type="RefSeq" id="WP_132820420.1">
    <property type="nucleotide sequence ID" value="NZ_SMKI01000316.1"/>
</dbReference>
<evidence type="ECO:0000313" key="2">
    <source>
        <dbReference type="Proteomes" id="UP000295345"/>
    </source>
</evidence>
<gene>
    <name evidence="1" type="ORF">E1283_25105</name>
</gene>
<proteinExistence type="predicted"/>
<name>A0A4R4T0B6_9ACTN</name>
<accession>A0A4R4T0B6</accession>
<dbReference type="OrthoDB" id="4533444at2"/>
<dbReference type="Proteomes" id="UP000295345">
    <property type="component" value="Unassembled WGS sequence"/>
</dbReference>
<evidence type="ECO:0008006" key="3">
    <source>
        <dbReference type="Google" id="ProtNLM"/>
    </source>
</evidence>
<dbReference type="PANTHER" id="PTHR34613:SF1">
    <property type="entry name" value="SLL6017 PROTEIN"/>
    <property type="match status" value="1"/>
</dbReference>
<organism evidence="1 2">
    <name type="scientific">Streptomyces hainanensis</name>
    <dbReference type="NCBI Taxonomy" id="402648"/>
    <lineage>
        <taxon>Bacteria</taxon>
        <taxon>Bacillati</taxon>
        <taxon>Actinomycetota</taxon>
        <taxon>Actinomycetes</taxon>
        <taxon>Kitasatosporales</taxon>
        <taxon>Streptomycetaceae</taxon>
        <taxon>Streptomyces</taxon>
    </lineage>
</organism>
<comment type="caution">
    <text evidence="1">The sequence shown here is derived from an EMBL/GenBank/DDBJ whole genome shotgun (WGS) entry which is preliminary data.</text>
</comment>
<dbReference type="PANTHER" id="PTHR34613">
    <property type="entry name" value="SLL0800 PROTEIN"/>
    <property type="match status" value="1"/>
</dbReference>
<evidence type="ECO:0000313" key="1">
    <source>
        <dbReference type="EMBL" id="TDC70138.1"/>
    </source>
</evidence>
<keyword evidence="2" id="KW-1185">Reference proteome</keyword>
<dbReference type="AlphaFoldDB" id="A0A4R4T0B6"/>